<dbReference type="InterPro" id="IPR036566">
    <property type="entry name" value="PYNP-like_C_sf"/>
</dbReference>
<keyword evidence="7" id="KW-1185">Reference proteome</keyword>
<evidence type="ECO:0000256" key="4">
    <source>
        <dbReference type="HAMAP-Rule" id="MF_00703"/>
    </source>
</evidence>
<dbReference type="InterPro" id="IPR000312">
    <property type="entry name" value="Glycosyl_Trfase_fam3"/>
</dbReference>
<dbReference type="SUPFAM" id="SSF47648">
    <property type="entry name" value="Nucleoside phosphorylase/phosphoribosyltransferase N-terminal domain"/>
    <property type="match status" value="1"/>
</dbReference>
<dbReference type="AlphaFoldDB" id="A0A7X3FWT9"/>
<dbReference type="InterPro" id="IPR013102">
    <property type="entry name" value="PYNP_C"/>
</dbReference>
<proteinExistence type="inferred from homology"/>
<dbReference type="Pfam" id="PF00591">
    <property type="entry name" value="Glycos_transf_3"/>
    <property type="match status" value="1"/>
</dbReference>
<dbReference type="InterPro" id="IPR013466">
    <property type="entry name" value="Thymidine/AMP_Pase"/>
</dbReference>
<dbReference type="EMBL" id="WSES01000002">
    <property type="protein sequence ID" value="MVW59422.1"/>
    <property type="molecule type" value="Genomic_DNA"/>
</dbReference>
<protein>
    <recommendedName>
        <fullName evidence="4">Putative thymidine phosphorylase</fullName>
        <ecNumber evidence="4">2.4.2.4</ecNumber>
    </recommendedName>
    <alternativeName>
        <fullName evidence="4">TdRPase</fullName>
    </alternativeName>
</protein>
<accession>A0A7X3FWT9</accession>
<comment type="catalytic activity">
    <reaction evidence="3 4">
        <text>thymidine + phosphate = 2-deoxy-alpha-D-ribose 1-phosphate + thymine</text>
        <dbReference type="Rhea" id="RHEA:16037"/>
        <dbReference type="ChEBI" id="CHEBI:17748"/>
        <dbReference type="ChEBI" id="CHEBI:17821"/>
        <dbReference type="ChEBI" id="CHEBI:43474"/>
        <dbReference type="ChEBI" id="CHEBI:57259"/>
        <dbReference type="EC" id="2.4.2.4"/>
    </reaction>
</comment>
<dbReference type="SUPFAM" id="SSF54680">
    <property type="entry name" value="Pyrimidine nucleoside phosphorylase C-terminal domain"/>
    <property type="match status" value="1"/>
</dbReference>
<dbReference type="Gene3D" id="3.90.1170.30">
    <property type="entry name" value="Pyrimidine nucleoside phosphorylase-like, C-terminal domain"/>
    <property type="match status" value="1"/>
</dbReference>
<dbReference type="HAMAP" id="MF_00703">
    <property type="entry name" value="Thymid_phosp_2"/>
    <property type="match status" value="1"/>
</dbReference>
<dbReference type="InterPro" id="IPR017459">
    <property type="entry name" value="Glycosyl_Trfase_fam3_N_dom"/>
</dbReference>
<evidence type="ECO:0000259" key="5">
    <source>
        <dbReference type="SMART" id="SM00941"/>
    </source>
</evidence>
<evidence type="ECO:0000256" key="3">
    <source>
        <dbReference type="ARBA" id="ARBA00048550"/>
    </source>
</evidence>
<organism evidence="6 7">
    <name type="scientific">Massilia cellulosiltytica</name>
    <dbReference type="NCBI Taxonomy" id="2683234"/>
    <lineage>
        <taxon>Bacteria</taxon>
        <taxon>Pseudomonadati</taxon>
        <taxon>Pseudomonadota</taxon>
        <taxon>Betaproteobacteria</taxon>
        <taxon>Burkholderiales</taxon>
        <taxon>Oxalobacteraceae</taxon>
        <taxon>Telluria group</taxon>
        <taxon>Massilia</taxon>
    </lineage>
</organism>
<dbReference type="Gene3D" id="2.40.40.20">
    <property type="match status" value="1"/>
</dbReference>
<dbReference type="Pfam" id="PF02885">
    <property type="entry name" value="Glycos_trans_3N"/>
    <property type="match status" value="1"/>
</dbReference>
<evidence type="ECO:0000256" key="2">
    <source>
        <dbReference type="ARBA" id="ARBA00022679"/>
    </source>
</evidence>
<dbReference type="InterPro" id="IPR000053">
    <property type="entry name" value="Thymidine/pyrmidine_PPase"/>
</dbReference>
<dbReference type="NCBIfam" id="NF003338">
    <property type="entry name" value="PRK04350.1"/>
    <property type="match status" value="1"/>
</dbReference>
<dbReference type="InterPro" id="IPR036320">
    <property type="entry name" value="Glycosyl_Trfase_fam3_N_dom_sf"/>
</dbReference>
<dbReference type="PANTHER" id="PTHR10515">
    <property type="entry name" value="THYMIDINE PHOSPHORYLASE"/>
    <property type="match status" value="1"/>
</dbReference>
<keyword evidence="1 4" id="KW-0328">Glycosyltransferase</keyword>
<dbReference type="InterPro" id="IPR035902">
    <property type="entry name" value="Nuc_phospho_transferase"/>
</dbReference>
<dbReference type="Pfam" id="PF07831">
    <property type="entry name" value="PYNP_C"/>
    <property type="match status" value="1"/>
</dbReference>
<dbReference type="GO" id="GO:0004645">
    <property type="term" value="F:1,4-alpha-oligoglucan phosphorylase activity"/>
    <property type="evidence" value="ECO:0007669"/>
    <property type="project" value="InterPro"/>
</dbReference>
<dbReference type="Proteomes" id="UP000443353">
    <property type="component" value="Unassembled WGS sequence"/>
</dbReference>
<dbReference type="InterPro" id="IPR028579">
    <property type="entry name" value="Thym_Pase_Put"/>
</dbReference>
<dbReference type="GO" id="GO:0005829">
    <property type="term" value="C:cytosol"/>
    <property type="evidence" value="ECO:0007669"/>
    <property type="project" value="TreeGrafter"/>
</dbReference>
<dbReference type="NCBIfam" id="TIGR02645">
    <property type="entry name" value="ARCH_P_rylase"/>
    <property type="match status" value="1"/>
</dbReference>
<dbReference type="RefSeq" id="WP_056135441.1">
    <property type="nucleotide sequence ID" value="NZ_WSES01000002.1"/>
</dbReference>
<dbReference type="SMART" id="SM00941">
    <property type="entry name" value="PYNP_C"/>
    <property type="match status" value="1"/>
</dbReference>
<comment type="caution">
    <text evidence="6">The sequence shown here is derived from an EMBL/GenBank/DDBJ whole genome shotgun (WGS) entry which is preliminary data.</text>
</comment>
<gene>
    <name evidence="6" type="ORF">GPY61_05730</name>
</gene>
<dbReference type="SUPFAM" id="SSF52418">
    <property type="entry name" value="Nucleoside phosphorylase/phosphoribosyltransferase catalytic domain"/>
    <property type="match status" value="1"/>
</dbReference>
<evidence type="ECO:0000313" key="6">
    <source>
        <dbReference type="EMBL" id="MVW59422.1"/>
    </source>
</evidence>
<dbReference type="EC" id="2.4.2.4" evidence="4"/>
<feature type="domain" description="Pyrimidine nucleoside phosphorylase C-terminal" evidence="5">
    <location>
        <begin position="436"/>
        <end position="503"/>
    </location>
</feature>
<keyword evidence="2 4" id="KW-0808">Transferase</keyword>
<evidence type="ECO:0000313" key="7">
    <source>
        <dbReference type="Proteomes" id="UP000443353"/>
    </source>
</evidence>
<dbReference type="GO" id="GO:0006213">
    <property type="term" value="P:pyrimidine nucleoside metabolic process"/>
    <property type="evidence" value="ECO:0007669"/>
    <property type="project" value="InterPro"/>
</dbReference>
<dbReference type="GO" id="GO:0009032">
    <property type="term" value="F:thymidine phosphorylase activity"/>
    <property type="evidence" value="ECO:0007669"/>
    <property type="project" value="UniProtKB-UniRule"/>
</dbReference>
<sequence>MKDDAQAFASSFVAGARRLGIDSGNAAVLYLAAGGGACRTGRYPAGARVRVSTARRTVTALVHLVRADIVPDGEVGLSDLTWQRLGASEGEPVRVRLAPPARSFAFVRSRIFGADLSVEAANAIVGDIAAGLYSDIEIAAFITACAGRPLKVEETFALTGAMVQAGTRLEWPAAPVVDKHCVGGLPGNRTTLLIVPIVAACGLTIPKTSSRSITSPAGTADAMETLAPVDLDTERMRRVVEQEGGCIVWGGAVNLSPADDVLIRISRPLDFDGEAAMVASVLSKKLAAGSTHVLIDIPVGPSAKVRSQAAAESLVRLFQAVGQAYGLTIRTVISDGSQPVGRGIGPALEALDALAVLRNERDAPADLRTRALTLAGHVLELGGKAAAGEGFALARATLESGAALRKFEAICAAQGGMRVPEVGAFRHDVLARRAGYVAAIDNRRLARVAKLAGAPKDAGAGVLFLAPVGRTVKAGGPLYTIHAASAGTLSEAVAYAATHPDIIAIVEDE</sequence>
<name>A0A7X3FWT9_9BURK</name>
<dbReference type="GO" id="GO:0006206">
    <property type="term" value="P:pyrimidine nucleobase metabolic process"/>
    <property type="evidence" value="ECO:0007669"/>
    <property type="project" value="InterPro"/>
</dbReference>
<dbReference type="Gene3D" id="1.20.970.50">
    <property type="match status" value="1"/>
</dbReference>
<dbReference type="PANTHER" id="PTHR10515:SF0">
    <property type="entry name" value="THYMIDINE PHOSPHORYLASE"/>
    <property type="match status" value="1"/>
</dbReference>
<dbReference type="Gene3D" id="3.40.1030.10">
    <property type="entry name" value="Nucleoside phosphorylase/phosphoribosyltransferase catalytic domain"/>
    <property type="match status" value="1"/>
</dbReference>
<reference evidence="6 7" key="1">
    <citation type="submission" date="2019-12" db="EMBL/GenBank/DDBJ databases">
        <authorList>
            <person name="Li C."/>
            <person name="Zhao J."/>
        </authorList>
    </citation>
    <scope>NUCLEOTIDE SEQUENCE [LARGE SCALE GENOMIC DNA]</scope>
    <source>
        <strain evidence="6 7">NEAU-DD11</strain>
    </source>
</reference>
<evidence type="ECO:0000256" key="1">
    <source>
        <dbReference type="ARBA" id="ARBA00022676"/>
    </source>
</evidence>
<comment type="similarity">
    <text evidence="4">Belongs to the thymidine/pyrimidine-nucleoside phosphorylase family. Type 2 subfamily.</text>
</comment>